<sequence>MWLSGWAPGERMSCPWLSGCSKIGKRCIMWRTGGSWMAA</sequence>
<evidence type="ECO:0000313" key="2">
    <source>
        <dbReference type="Proteomes" id="UP000815325"/>
    </source>
</evidence>
<evidence type="ECO:0000313" key="1">
    <source>
        <dbReference type="EMBL" id="KAF5835063.1"/>
    </source>
</evidence>
<comment type="caution">
    <text evidence="1">The sequence shown here is derived from an EMBL/GenBank/DDBJ whole genome shotgun (WGS) entry which is preliminary data.</text>
</comment>
<gene>
    <name evidence="1" type="ORF">DUNSADRAFT_7913</name>
</gene>
<accession>A0ABQ7GKD0</accession>
<dbReference type="EMBL" id="MU069724">
    <property type="protein sequence ID" value="KAF5835063.1"/>
    <property type="molecule type" value="Genomic_DNA"/>
</dbReference>
<keyword evidence="2" id="KW-1185">Reference proteome</keyword>
<organism evidence="1 2">
    <name type="scientific">Dunaliella salina</name>
    <name type="common">Green alga</name>
    <name type="synonym">Protococcus salinus</name>
    <dbReference type="NCBI Taxonomy" id="3046"/>
    <lineage>
        <taxon>Eukaryota</taxon>
        <taxon>Viridiplantae</taxon>
        <taxon>Chlorophyta</taxon>
        <taxon>core chlorophytes</taxon>
        <taxon>Chlorophyceae</taxon>
        <taxon>CS clade</taxon>
        <taxon>Chlamydomonadales</taxon>
        <taxon>Dunaliellaceae</taxon>
        <taxon>Dunaliella</taxon>
    </lineage>
</organism>
<protein>
    <submittedName>
        <fullName evidence="1">Uncharacterized protein</fullName>
    </submittedName>
</protein>
<dbReference type="Proteomes" id="UP000815325">
    <property type="component" value="Unassembled WGS sequence"/>
</dbReference>
<reference evidence="1" key="1">
    <citation type="submission" date="2017-08" db="EMBL/GenBank/DDBJ databases">
        <authorList>
            <person name="Polle J.E."/>
            <person name="Barry K."/>
            <person name="Cushman J."/>
            <person name="Schmutz J."/>
            <person name="Tran D."/>
            <person name="Hathwaick L.T."/>
            <person name="Yim W.C."/>
            <person name="Jenkins J."/>
            <person name="Mckie-Krisberg Z.M."/>
            <person name="Prochnik S."/>
            <person name="Lindquist E."/>
            <person name="Dockter R.B."/>
            <person name="Adam C."/>
            <person name="Molina H."/>
            <person name="Bunkerborg J."/>
            <person name="Jin E."/>
            <person name="Buchheim M."/>
            <person name="Magnuson J."/>
        </authorList>
    </citation>
    <scope>NUCLEOTIDE SEQUENCE</scope>
    <source>
        <strain evidence="1">CCAP 19/18</strain>
    </source>
</reference>
<name>A0ABQ7GKD0_DUNSA</name>
<proteinExistence type="predicted"/>